<dbReference type="Proteomes" id="UP001183629">
    <property type="component" value="Unassembled WGS sequence"/>
</dbReference>
<dbReference type="AlphaFoldDB" id="A0AAE3ZVA1"/>
<dbReference type="Gene3D" id="3.10.180.10">
    <property type="entry name" value="2,3-Dihydroxybiphenyl 1,2-Dioxygenase, domain 1"/>
    <property type="match status" value="2"/>
</dbReference>
<reference evidence="2 3" key="1">
    <citation type="submission" date="2023-07" db="EMBL/GenBank/DDBJ databases">
        <title>Sequencing the genomes of 1000 actinobacteria strains.</title>
        <authorList>
            <person name="Klenk H.-P."/>
        </authorList>
    </citation>
    <scope>NUCLEOTIDE SEQUENCE [LARGE SCALE GENOMIC DNA]</scope>
    <source>
        <strain evidence="2 3">DSM 44711</strain>
    </source>
</reference>
<gene>
    <name evidence="2" type="ORF">J2S44_006969</name>
</gene>
<dbReference type="EMBL" id="JAVDYC010000001">
    <property type="protein sequence ID" value="MDR7326719.1"/>
    <property type="molecule type" value="Genomic_DNA"/>
</dbReference>
<dbReference type="InterPro" id="IPR041581">
    <property type="entry name" value="Glyoxalase_6"/>
</dbReference>
<proteinExistence type="predicted"/>
<dbReference type="CDD" id="cd06587">
    <property type="entry name" value="VOC"/>
    <property type="match status" value="2"/>
</dbReference>
<dbReference type="InterPro" id="IPR029068">
    <property type="entry name" value="Glyas_Bleomycin-R_OHBP_Dase"/>
</dbReference>
<protein>
    <submittedName>
        <fullName evidence="2">Enzyme related to lactoylglutathione lyase</fullName>
    </submittedName>
</protein>
<dbReference type="PANTHER" id="PTHR35908:SF1">
    <property type="entry name" value="CONSERVED PROTEIN"/>
    <property type="match status" value="1"/>
</dbReference>
<evidence type="ECO:0000259" key="1">
    <source>
        <dbReference type="Pfam" id="PF18029"/>
    </source>
</evidence>
<keyword evidence="2" id="KW-0456">Lyase</keyword>
<organism evidence="2 3">
    <name type="scientific">Catenuloplanes niger</name>
    <dbReference type="NCBI Taxonomy" id="587534"/>
    <lineage>
        <taxon>Bacteria</taxon>
        <taxon>Bacillati</taxon>
        <taxon>Actinomycetota</taxon>
        <taxon>Actinomycetes</taxon>
        <taxon>Micromonosporales</taxon>
        <taxon>Micromonosporaceae</taxon>
        <taxon>Catenuloplanes</taxon>
    </lineage>
</organism>
<name>A0AAE3ZVA1_9ACTN</name>
<dbReference type="GO" id="GO:0016829">
    <property type="term" value="F:lyase activity"/>
    <property type="evidence" value="ECO:0007669"/>
    <property type="project" value="UniProtKB-KW"/>
</dbReference>
<evidence type="ECO:0000313" key="3">
    <source>
        <dbReference type="Proteomes" id="UP001183629"/>
    </source>
</evidence>
<feature type="domain" description="Glyoxalase-like" evidence="1">
    <location>
        <begin position="127"/>
        <end position="228"/>
    </location>
</feature>
<keyword evidence="3" id="KW-1185">Reference proteome</keyword>
<dbReference type="SUPFAM" id="SSF54593">
    <property type="entry name" value="Glyoxalase/Bleomycin resistance protein/Dihydroxybiphenyl dioxygenase"/>
    <property type="match status" value="2"/>
</dbReference>
<evidence type="ECO:0000313" key="2">
    <source>
        <dbReference type="EMBL" id="MDR7326719.1"/>
    </source>
</evidence>
<dbReference type="PANTHER" id="PTHR35908">
    <property type="entry name" value="HYPOTHETICAL FUSION PROTEIN"/>
    <property type="match status" value="1"/>
</dbReference>
<sequence length="234" mass="26063">MPLAALKDICIDASDLDRTAGFWQLALHAERTRHRTHPELWWLTPGIEDAPVMWINDVPDAPPPVKTRVHLDLRLGPGETIAPLVAAGATVLLEPRPDEKWWLMRDPEGNEFCVFAPDGRPPRLYELVVDARDGAAQARWWREILGGDVEESGDFAAVRNGAGQTFDYFVFQNVPEPKTVKNRLHWDVTLTGATPDTLVTAGATVLRAPDADNRWWIMADPEGNEFCAFPPPAS</sequence>
<comment type="caution">
    <text evidence="2">The sequence shown here is derived from an EMBL/GenBank/DDBJ whole genome shotgun (WGS) entry which is preliminary data.</text>
</comment>
<dbReference type="RefSeq" id="WP_310422915.1">
    <property type="nucleotide sequence ID" value="NZ_JAVDYC010000001.1"/>
</dbReference>
<accession>A0AAE3ZVA1</accession>
<dbReference type="Pfam" id="PF18029">
    <property type="entry name" value="Glyoxalase_6"/>
    <property type="match status" value="2"/>
</dbReference>
<feature type="domain" description="Glyoxalase-like" evidence="1">
    <location>
        <begin position="9"/>
        <end position="115"/>
    </location>
</feature>